<dbReference type="SMART" id="SM00355">
    <property type="entry name" value="ZnF_C2H2"/>
    <property type="match status" value="7"/>
</dbReference>
<keyword evidence="3" id="KW-0677">Repeat</keyword>
<dbReference type="InterPro" id="IPR036236">
    <property type="entry name" value="Znf_C2H2_sf"/>
</dbReference>
<feature type="domain" description="C2H2-type" evidence="10">
    <location>
        <begin position="303"/>
        <end position="327"/>
    </location>
</feature>
<dbReference type="Proteomes" id="UP001627154">
    <property type="component" value="Unassembled WGS sequence"/>
</dbReference>
<feature type="domain" description="C2H2-type" evidence="10">
    <location>
        <begin position="274"/>
        <end position="302"/>
    </location>
</feature>
<accession>A0ABD2VYL5</accession>
<feature type="domain" description="C2H2-type" evidence="10">
    <location>
        <begin position="158"/>
        <end position="186"/>
    </location>
</feature>
<dbReference type="Pfam" id="PF00096">
    <property type="entry name" value="zf-C2H2"/>
    <property type="match status" value="7"/>
</dbReference>
<dbReference type="GO" id="GO:0005634">
    <property type="term" value="C:nucleus"/>
    <property type="evidence" value="ECO:0007669"/>
    <property type="project" value="UniProtKB-SubCell"/>
</dbReference>
<dbReference type="PROSITE" id="PS00028">
    <property type="entry name" value="ZINC_FINGER_C2H2_1"/>
    <property type="match status" value="6"/>
</dbReference>
<organism evidence="11 12">
    <name type="scientific">Trichogramma kaykai</name>
    <dbReference type="NCBI Taxonomy" id="54128"/>
    <lineage>
        <taxon>Eukaryota</taxon>
        <taxon>Metazoa</taxon>
        <taxon>Ecdysozoa</taxon>
        <taxon>Arthropoda</taxon>
        <taxon>Hexapoda</taxon>
        <taxon>Insecta</taxon>
        <taxon>Pterygota</taxon>
        <taxon>Neoptera</taxon>
        <taxon>Endopterygota</taxon>
        <taxon>Hymenoptera</taxon>
        <taxon>Apocrita</taxon>
        <taxon>Proctotrupomorpha</taxon>
        <taxon>Chalcidoidea</taxon>
        <taxon>Trichogrammatidae</taxon>
        <taxon>Trichogramma</taxon>
    </lineage>
</organism>
<keyword evidence="6" id="KW-0805">Transcription regulation</keyword>
<dbReference type="AlphaFoldDB" id="A0ABD2VYL5"/>
<name>A0ABD2VYL5_9HYME</name>
<evidence type="ECO:0000256" key="8">
    <source>
        <dbReference type="ARBA" id="ARBA00023242"/>
    </source>
</evidence>
<dbReference type="PANTHER" id="PTHR24409">
    <property type="entry name" value="ZINC FINGER PROTEIN 142"/>
    <property type="match status" value="1"/>
</dbReference>
<evidence type="ECO:0000256" key="7">
    <source>
        <dbReference type="ARBA" id="ARBA00023163"/>
    </source>
</evidence>
<dbReference type="GO" id="GO:0008270">
    <property type="term" value="F:zinc ion binding"/>
    <property type="evidence" value="ECO:0007669"/>
    <property type="project" value="UniProtKB-KW"/>
</dbReference>
<dbReference type="SUPFAM" id="SSF57667">
    <property type="entry name" value="beta-beta-alpha zinc fingers"/>
    <property type="match status" value="3"/>
</dbReference>
<dbReference type="FunFam" id="3.30.160.60:FF:001289">
    <property type="entry name" value="Zinc finger protein 574"/>
    <property type="match status" value="1"/>
</dbReference>
<feature type="domain" description="C2H2-type" evidence="10">
    <location>
        <begin position="187"/>
        <end position="215"/>
    </location>
</feature>
<evidence type="ECO:0000313" key="11">
    <source>
        <dbReference type="EMBL" id="KAL3385712.1"/>
    </source>
</evidence>
<evidence type="ECO:0000256" key="1">
    <source>
        <dbReference type="ARBA" id="ARBA00004123"/>
    </source>
</evidence>
<keyword evidence="4 9" id="KW-0863">Zinc-finger</keyword>
<evidence type="ECO:0000256" key="6">
    <source>
        <dbReference type="ARBA" id="ARBA00023015"/>
    </source>
</evidence>
<keyword evidence="7" id="KW-0804">Transcription</keyword>
<evidence type="ECO:0000256" key="9">
    <source>
        <dbReference type="PROSITE-ProRule" id="PRU00042"/>
    </source>
</evidence>
<evidence type="ECO:0000256" key="2">
    <source>
        <dbReference type="ARBA" id="ARBA00022723"/>
    </source>
</evidence>
<protein>
    <recommendedName>
        <fullName evidence="10">C2H2-type domain-containing protein</fullName>
    </recommendedName>
</protein>
<gene>
    <name evidence="11" type="ORF">TKK_018762</name>
</gene>
<evidence type="ECO:0000313" key="12">
    <source>
        <dbReference type="Proteomes" id="UP001627154"/>
    </source>
</evidence>
<dbReference type="GO" id="GO:0006357">
    <property type="term" value="P:regulation of transcription by RNA polymerase II"/>
    <property type="evidence" value="ECO:0007669"/>
    <property type="project" value="UniProtKB-ARBA"/>
</dbReference>
<dbReference type="Gene3D" id="3.30.160.60">
    <property type="entry name" value="Classic Zinc Finger"/>
    <property type="match status" value="7"/>
</dbReference>
<keyword evidence="12" id="KW-1185">Reference proteome</keyword>
<evidence type="ECO:0000256" key="4">
    <source>
        <dbReference type="ARBA" id="ARBA00022771"/>
    </source>
</evidence>
<dbReference type="EMBL" id="JBJJXI010000153">
    <property type="protein sequence ID" value="KAL3385712.1"/>
    <property type="molecule type" value="Genomic_DNA"/>
</dbReference>
<keyword evidence="8" id="KW-0539">Nucleus</keyword>
<feature type="domain" description="C2H2-type" evidence="10">
    <location>
        <begin position="245"/>
        <end position="273"/>
    </location>
</feature>
<feature type="domain" description="C2H2-type" evidence="10">
    <location>
        <begin position="216"/>
        <end position="244"/>
    </location>
</feature>
<reference evidence="11 12" key="1">
    <citation type="journal article" date="2024" name="bioRxiv">
        <title>A reference genome for Trichogramma kaykai: A tiny desert-dwelling parasitoid wasp with competing sex-ratio distorters.</title>
        <authorList>
            <person name="Culotta J."/>
            <person name="Lindsey A.R."/>
        </authorList>
    </citation>
    <scope>NUCLEOTIDE SEQUENCE [LARGE SCALE GENOMIC DNA]</scope>
    <source>
        <strain evidence="11 12">KSX58</strain>
    </source>
</reference>
<evidence type="ECO:0000256" key="5">
    <source>
        <dbReference type="ARBA" id="ARBA00022833"/>
    </source>
</evidence>
<keyword evidence="5" id="KW-0862">Zinc</keyword>
<proteinExistence type="predicted"/>
<sequence length="336" mass="39924">MESKENIVRVKKEPKDIWSNAGDDNNFDPVDSVKVENVEACMFNNKPENQVNRAMKLQDKLEYQDYTTIVKVKNQNRIDYFKDKCLIILIKKNFDYHNKCKIQVKPQLKIDKHKLFEICRKNIRTKLSHKCKICRKTYTRQASLKRHIDITHYQSKPFECEICHISFGQKQRLKSHINAVHIRKKIFECDICHKKFGRKEHLKIHINLVHHSIKPFECDVCHKSFEQKVNLKIHIDTVHDRIKSFECHICYKSFGQKPNLKTHINIVHDRIKPSECDICHKSFGHKGNRKKHINTVHNRSKPFECEICYKSFGRKDYFTKHSMRRSGGGGILLGRY</sequence>
<comment type="subcellular location">
    <subcellularLocation>
        <location evidence="1">Nucleus</location>
    </subcellularLocation>
</comment>
<evidence type="ECO:0000259" key="10">
    <source>
        <dbReference type="PROSITE" id="PS50157"/>
    </source>
</evidence>
<keyword evidence="2" id="KW-0479">Metal-binding</keyword>
<comment type="caution">
    <text evidence="11">The sequence shown here is derived from an EMBL/GenBank/DDBJ whole genome shotgun (WGS) entry which is preliminary data.</text>
</comment>
<feature type="domain" description="C2H2-type" evidence="10">
    <location>
        <begin position="129"/>
        <end position="157"/>
    </location>
</feature>
<dbReference type="InterPro" id="IPR013087">
    <property type="entry name" value="Znf_C2H2_type"/>
</dbReference>
<dbReference type="PROSITE" id="PS50157">
    <property type="entry name" value="ZINC_FINGER_C2H2_2"/>
    <property type="match status" value="7"/>
</dbReference>
<evidence type="ECO:0000256" key="3">
    <source>
        <dbReference type="ARBA" id="ARBA00022737"/>
    </source>
</evidence>